<dbReference type="OrthoDB" id="10485862at2759"/>
<evidence type="ECO:0000256" key="1">
    <source>
        <dbReference type="SAM" id="MobiDB-lite"/>
    </source>
</evidence>
<protein>
    <submittedName>
        <fullName evidence="2">Uncharacterized protein</fullName>
    </submittedName>
</protein>
<name>H0EDL4_GLAL7</name>
<accession>H0EDL4</accession>
<gene>
    <name evidence="2" type="ORF">M7I_0469</name>
</gene>
<evidence type="ECO:0000313" key="3">
    <source>
        <dbReference type="Proteomes" id="UP000005446"/>
    </source>
</evidence>
<dbReference type="Proteomes" id="UP000005446">
    <property type="component" value="Unassembled WGS sequence"/>
</dbReference>
<dbReference type="AlphaFoldDB" id="H0EDL4"/>
<sequence length="120" mass="13709">MYTVDTRASNPENDDPDLAAESAASEATFEYRWWHFTRICSGQCIREYHPWGSRTTVLSISSSNVISTHHIMKKVQLPLRTAVVSVHRDGQGTQITSITILNARVYRQRMLLVPNSTFRE</sequence>
<reference evidence="2 3" key="1">
    <citation type="journal article" date="2012" name="Eukaryot. Cell">
        <title>Genome sequence of the fungus Glarea lozoyensis: the first genome sequence of a species from the Helotiaceae family.</title>
        <authorList>
            <person name="Youssar L."/>
            <person name="Gruening B.A."/>
            <person name="Erxleben A."/>
            <person name="Guenther S."/>
            <person name="Huettel W."/>
        </authorList>
    </citation>
    <scope>NUCLEOTIDE SEQUENCE [LARGE SCALE GENOMIC DNA]</scope>
    <source>
        <strain evidence="3">ATCC 74030 / MF5533</strain>
    </source>
</reference>
<comment type="caution">
    <text evidence="2">The sequence shown here is derived from an EMBL/GenBank/DDBJ whole genome shotgun (WGS) entry which is preliminary data.</text>
</comment>
<keyword evidence="3" id="KW-1185">Reference proteome</keyword>
<dbReference type="InParanoid" id="H0EDL4"/>
<proteinExistence type="predicted"/>
<feature type="compositionally biased region" description="Polar residues" evidence="1">
    <location>
        <begin position="1"/>
        <end position="11"/>
    </location>
</feature>
<feature type="region of interest" description="Disordered" evidence="1">
    <location>
        <begin position="1"/>
        <end position="21"/>
    </location>
</feature>
<evidence type="ECO:0000313" key="2">
    <source>
        <dbReference type="EMBL" id="EHL03254.1"/>
    </source>
</evidence>
<dbReference type="EMBL" id="AGUE01000010">
    <property type="protein sequence ID" value="EHL03254.1"/>
    <property type="molecule type" value="Genomic_DNA"/>
</dbReference>
<dbReference type="HOGENOM" id="CLU_2049917_0_0_1"/>
<organism evidence="2 3">
    <name type="scientific">Glarea lozoyensis (strain ATCC 74030 / MF5533)</name>
    <dbReference type="NCBI Taxonomy" id="1104152"/>
    <lineage>
        <taxon>Eukaryota</taxon>
        <taxon>Fungi</taxon>
        <taxon>Dikarya</taxon>
        <taxon>Ascomycota</taxon>
        <taxon>Pezizomycotina</taxon>
        <taxon>Leotiomycetes</taxon>
        <taxon>Helotiales</taxon>
        <taxon>Helotiaceae</taxon>
        <taxon>Glarea</taxon>
    </lineage>
</organism>